<feature type="domain" description="TNase-like" evidence="6">
    <location>
        <begin position="330"/>
        <end position="467"/>
    </location>
</feature>
<dbReference type="EMBL" id="MBFS01000018">
    <property type="protein sequence ID" value="PVV05302.1"/>
    <property type="molecule type" value="Genomic_DNA"/>
</dbReference>
<dbReference type="STRING" id="133381.A0A2T9ZL66"/>
<dbReference type="FunFam" id="2.40.50.90:FF:000002">
    <property type="entry name" value="Staphylococcal nuclease domain-containing protein"/>
    <property type="match status" value="1"/>
</dbReference>
<evidence type="ECO:0000259" key="6">
    <source>
        <dbReference type="PROSITE" id="PS50830"/>
    </source>
</evidence>
<dbReference type="PANTHER" id="PTHR12302">
    <property type="entry name" value="EBNA2 BINDING PROTEIN P100"/>
    <property type="match status" value="1"/>
</dbReference>
<protein>
    <submittedName>
        <fullName evidence="7">Uncharacterized protein</fullName>
    </submittedName>
</protein>
<dbReference type="GO" id="GO:0004518">
    <property type="term" value="F:nuclease activity"/>
    <property type="evidence" value="ECO:0007669"/>
    <property type="project" value="TreeGrafter"/>
</dbReference>
<dbReference type="SUPFAM" id="SSF63748">
    <property type="entry name" value="Tudor/PWWP/MBT"/>
    <property type="match status" value="1"/>
</dbReference>
<dbReference type="InterPro" id="IPR016685">
    <property type="entry name" value="Silence_cplx_Nase-comp_TudorSN"/>
</dbReference>
<dbReference type="GO" id="GO:0005829">
    <property type="term" value="C:cytosol"/>
    <property type="evidence" value="ECO:0007669"/>
    <property type="project" value="UniProtKB-UniRule"/>
</dbReference>
<evidence type="ECO:0000313" key="7">
    <source>
        <dbReference type="EMBL" id="PVV05302.1"/>
    </source>
</evidence>
<evidence type="ECO:0000256" key="4">
    <source>
        <dbReference type="PIRNR" id="PIRNR017179"/>
    </source>
</evidence>
<reference evidence="7 8" key="1">
    <citation type="journal article" date="2018" name="MBio">
        <title>Comparative Genomics Reveals the Core Gene Toolbox for the Fungus-Insect Symbiosis.</title>
        <authorList>
            <person name="Wang Y."/>
            <person name="Stata M."/>
            <person name="Wang W."/>
            <person name="Stajich J.E."/>
            <person name="White M.M."/>
            <person name="Moncalvo J.M."/>
        </authorList>
    </citation>
    <scope>NUCLEOTIDE SEQUENCE [LARGE SCALE GENOMIC DNA]</scope>
    <source>
        <strain evidence="7 8">SC-DP-2</strain>
    </source>
</reference>
<feature type="domain" description="TNase-like" evidence="6">
    <location>
        <begin position="496"/>
        <end position="627"/>
    </location>
</feature>
<accession>A0A2T9ZL66</accession>
<feature type="domain" description="TNase-like" evidence="6">
    <location>
        <begin position="180"/>
        <end position="319"/>
    </location>
</feature>
<keyword evidence="2 4" id="KW-0963">Cytoplasm</keyword>
<dbReference type="PROSITE" id="PS50830">
    <property type="entry name" value="TNASE_3"/>
    <property type="match status" value="4"/>
</dbReference>
<dbReference type="InterPro" id="IPR002999">
    <property type="entry name" value="Tudor"/>
</dbReference>
<name>A0A2T9ZL66_9FUNG</name>
<dbReference type="SUPFAM" id="SSF50199">
    <property type="entry name" value="Staphylococcal nuclease"/>
    <property type="match status" value="5"/>
</dbReference>
<dbReference type="GO" id="GO:0031332">
    <property type="term" value="C:RNAi effector complex"/>
    <property type="evidence" value="ECO:0007669"/>
    <property type="project" value="InterPro"/>
</dbReference>
<dbReference type="InterPro" id="IPR016071">
    <property type="entry name" value="Staphylococal_nuclease_OB-fold"/>
</dbReference>
<dbReference type="Pfam" id="PF00565">
    <property type="entry name" value="SNase"/>
    <property type="match status" value="4"/>
</dbReference>
<dbReference type="OrthoDB" id="10023235at2759"/>
<dbReference type="FunFam" id="2.30.30.140:FF:000018">
    <property type="entry name" value="Serine/threonine-protein kinase 31"/>
    <property type="match status" value="1"/>
</dbReference>
<dbReference type="GO" id="GO:0005634">
    <property type="term" value="C:nucleus"/>
    <property type="evidence" value="ECO:0007669"/>
    <property type="project" value="TreeGrafter"/>
</dbReference>
<dbReference type="Proteomes" id="UP000245609">
    <property type="component" value="Unassembled WGS sequence"/>
</dbReference>
<dbReference type="GO" id="GO:0006402">
    <property type="term" value="P:mRNA catabolic process"/>
    <property type="evidence" value="ECO:0007669"/>
    <property type="project" value="UniProtKB-UniRule"/>
</dbReference>
<dbReference type="PROSITE" id="PS50304">
    <property type="entry name" value="TUDOR"/>
    <property type="match status" value="1"/>
</dbReference>
<dbReference type="GO" id="GO:0031047">
    <property type="term" value="P:regulatory ncRNA-mediated gene silencing"/>
    <property type="evidence" value="ECO:0007669"/>
    <property type="project" value="UniProtKB-UniRule"/>
</dbReference>
<dbReference type="AlphaFoldDB" id="A0A2T9ZL66"/>
<evidence type="ECO:0000256" key="3">
    <source>
        <dbReference type="ARBA" id="ARBA00022737"/>
    </source>
</evidence>
<keyword evidence="3" id="KW-0677">Repeat</keyword>
<keyword evidence="8" id="KW-1185">Reference proteome</keyword>
<dbReference type="SMART" id="SM00333">
    <property type="entry name" value="TUDOR"/>
    <property type="match status" value="1"/>
</dbReference>
<gene>
    <name evidence="7" type="ORF">BB560_000181</name>
</gene>
<proteinExistence type="predicted"/>
<dbReference type="Pfam" id="PF00567">
    <property type="entry name" value="TUDOR"/>
    <property type="match status" value="1"/>
</dbReference>
<dbReference type="Gene3D" id="2.30.30.140">
    <property type="match status" value="1"/>
</dbReference>
<sequence>MTSKTQQKAIVKNVISADSVVLRSAVSRPNQPPPERILALAYIEAPRFGSFKKPEGDEPYSLEARDFLRKLIVGKSVGFEVLYTTNSGREYGRLFTPESKDVAKILVENGWAKVSENARSRHSTPNPEDPNSVIVQELIEAQAISERKNSGIWSKKKSDLKRITTLDNEIISLLNQSKGKTLNATIEQVRDSTNFRVYLKHNKKWILVPVMLSGVKGPIVRVGIPGQEDLIEEFGIEAKIFVETRLIQRDVTITIESITDNNVIVGTVTHPAGNIAELLTANGFTRIIDWSAALVTGGAEKLRNAENVAKQKMLRIWKNYQPKAAKSSGSKFEAVVTRVVNANTIEVLDSTGKEREFQLSSVRPPKVSDPQLSGYADEAKEFLRKKLIGKKVIVKIDYKKPEQEGFPARDCATIKLENKNISVPLLERGLGYTIRHKRDDEDRSSEYDVLLAAEASGTEKKNGVHSGKVSQVAKYTDSSNNPARSKSLLPHFTRAGKLSATVDFVSQGSRFKLIVPRESSKINFVLAGIRCPRSGPGSPELYGAEAHRFSKLRIMQRDVMIEIKAADNTGAFIGNLYYNKTKNLAVDLLEAGLAQVHEYSVSQLSNANSYYAAENKAKTLKLGLWTNYVESAEDDDEESQKEATSNKNLSKPRAEFIDMVISEMTDSNNFFIQIAKPDVIANLETIMKELSISGKQPSGSLSKAPRVGELVSAKFPSDGIWYRGKVHKVVSPRECEVASLDYGNVEVISISDMKPLDPKLSSITPIAIQAKFAYLRSPVEGYEEDAFMYVRSLVEGKQLVANVEARSGSGTNQIMYLTLYDSDVKGAPVLEENSINCRILSEGFASVDKKDPASRRNPEGCAKLEQVVETAKSGRRGMWEYGDVLPEDDE</sequence>
<organism evidence="7 8">
    <name type="scientific">Smittium megazygosporum</name>
    <dbReference type="NCBI Taxonomy" id="133381"/>
    <lineage>
        <taxon>Eukaryota</taxon>
        <taxon>Fungi</taxon>
        <taxon>Fungi incertae sedis</taxon>
        <taxon>Zoopagomycota</taxon>
        <taxon>Kickxellomycotina</taxon>
        <taxon>Harpellomycetes</taxon>
        <taxon>Harpellales</taxon>
        <taxon>Legeriomycetaceae</taxon>
        <taxon>Smittium</taxon>
    </lineage>
</organism>
<comment type="subcellular location">
    <subcellularLocation>
        <location evidence="1 4">Cytoplasm</location>
    </subcellularLocation>
</comment>
<dbReference type="SMART" id="SM00318">
    <property type="entry name" value="SNc"/>
    <property type="match status" value="4"/>
</dbReference>
<evidence type="ECO:0000259" key="5">
    <source>
        <dbReference type="PROSITE" id="PS50304"/>
    </source>
</evidence>
<dbReference type="PANTHER" id="PTHR12302:SF2">
    <property type="entry name" value="STAPHYLOCOCCAL NUCLEASE DOMAIN-CONTAINING PROTEIN 1"/>
    <property type="match status" value="1"/>
</dbReference>
<feature type="domain" description="Tudor" evidence="5">
    <location>
        <begin position="704"/>
        <end position="763"/>
    </location>
</feature>
<evidence type="ECO:0000313" key="8">
    <source>
        <dbReference type="Proteomes" id="UP000245609"/>
    </source>
</evidence>
<evidence type="ECO:0000256" key="1">
    <source>
        <dbReference type="ARBA" id="ARBA00004496"/>
    </source>
</evidence>
<dbReference type="InterPro" id="IPR035437">
    <property type="entry name" value="SNase_OB-fold_sf"/>
</dbReference>
<dbReference type="Gene3D" id="2.40.50.90">
    <property type="match status" value="5"/>
</dbReference>
<dbReference type="PIRSF" id="PIRSF017179">
    <property type="entry name" value="RISC-Tudor-SN"/>
    <property type="match status" value="1"/>
</dbReference>
<comment type="caution">
    <text evidence="7">The sequence shown here is derived from an EMBL/GenBank/DDBJ whole genome shotgun (WGS) entry which is preliminary data.</text>
</comment>
<evidence type="ECO:0000256" key="2">
    <source>
        <dbReference type="ARBA" id="ARBA00022490"/>
    </source>
</evidence>
<feature type="domain" description="TNase-like" evidence="6">
    <location>
        <begin position="5"/>
        <end position="155"/>
    </location>
</feature>
<dbReference type="GO" id="GO:0003723">
    <property type="term" value="F:RNA binding"/>
    <property type="evidence" value="ECO:0007669"/>
    <property type="project" value="UniProtKB-UniRule"/>
</dbReference>